<dbReference type="KEGG" id="vg:54990331"/>
<dbReference type="RefSeq" id="YP_009799840.1">
    <property type="nucleotide sequence ID" value="NC_047947.1"/>
</dbReference>
<dbReference type="Proteomes" id="UP000244837">
    <property type="component" value="Segment"/>
</dbReference>
<dbReference type="EMBL" id="MH102284">
    <property type="protein sequence ID" value="AVQ09836.1"/>
    <property type="molecule type" value="Genomic_DNA"/>
</dbReference>
<evidence type="ECO:0000313" key="2">
    <source>
        <dbReference type="Proteomes" id="UP000244837"/>
    </source>
</evidence>
<dbReference type="GeneID" id="54990331"/>
<protein>
    <submittedName>
        <fullName evidence="1">Uncharacterized protein</fullName>
    </submittedName>
</protein>
<evidence type="ECO:0000313" key="1">
    <source>
        <dbReference type="EMBL" id="AVQ09836.1"/>
    </source>
</evidence>
<keyword evidence="2" id="KW-1185">Reference proteome</keyword>
<name>A0A2R3U9J0_9CAUD</name>
<reference evidence="1 2" key="1">
    <citation type="submission" date="2018-03" db="EMBL/GenBank/DDBJ databases">
        <title>Three Siphoviridae Salmonella enterica serovar enteritidis bacteriophage show promising potential for phage therapy.</title>
        <authorList>
            <person name="Chen Y."/>
            <person name="Sun E."/>
            <person name="Yang L."/>
            <person name="Wu B."/>
        </authorList>
    </citation>
    <scope>NUCLEOTIDE SEQUENCE [LARGE SCALE GENOMIC DNA]</scope>
</reference>
<accession>A0A2R3U9J0</accession>
<sequence length="82" mass="9613">MKRIDQLKLVLHFAFNAKTKKEVQEFAYKVFSFKRDDTLIAKTKKADLVDVLIAEIEAQRKRDIAKDEAEFLAEVEAWRNAK</sequence>
<proteinExistence type="predicted"/>
<organism evidence="1 2">
    <name type="scientific">Salmonella phage vB_SenS_PHB07</name>
    <dbReference type="NCBI Taxonomy" id="2136179"/>
    <lineage>
        <taxon>Viruses</taxon>
        <taxon>Duplodnaviria</taxon>
        <taxon>Heunggongvirae</taxon>
        <taxon>Uroviricota</taxon>
        <taxon>Caudoviricetes</taxon>
        <taxon>Drexlerviridae</taxon>
        <taxon>Tempevirinae</taxon>
        <taxon>Tlsvirus</taxon>
        <taxon>Tlsvirus PHB07</taxon>
    </lineage>
</organism>